<feature type="compositionally biased region" description="Basic and acidic residues" evidence="1">
    <location>
        <begin position="544"/>
        <end position="565"/>
    </location>
</feature>
<evidence type="ECO:0000313" key="3">
    <source>
        <dbReference type="EMBL" id="RPB08351.1"/>
    </source>
</evidence>
<dbReference type="EMBL" id="ML119164">
    <property type="protein sequence ID" value="RPB08351.1"/>
    <property type="molecule type" value="Genomic_DNA"/>
</dbReference>
<dbReference type="InterPro" id="IPR001810">
    <property type="entry name" value="F-box_dom"/>
</dbReference>
<dbReference type="OrthoDB" id="5348533at2759"/>
<dbReference type="InterPro" id="IPR032675">
    <property type="entry name" value="LRR_dom_sf"/>
</dbReference>
<evidence type="ECO:0000313" key="4">
    <source>
        <dbReference type="Proteomes" id="UP000277580"/>
    </source>
</evidence>
<dbReference type="AlphaFoldDB" id="A0A3N4KJ62"/>
<feature type="domain" description="F-box" evidence="2">
    <location>
        <begin position="11"/>
        <end position="64"/>
    </location>
</feature>
<dbReference type="InParanoid" id="A0A3N4KJ62"/>
<feature type="region of interest" description="Disordered" evidence="1">
    <location>
        <begin position="542"/>
        <end position="565"/>
    </location>
</feature>
<dbReference type="SUPFAM" id="SSF81383">
    <property type="entry name" value="F-box domain"/>
    <property type="match status" value="1"/>
</dbReference>
<name>A0A3N4KJ62_9PEZI</name>
<gene>
    <name evidence="3" type="ORF">P167DRAFT_539289</name>
</gene>
<keyword evidence="4" id="KW-1185">Reference proteome</keyword>
<dbReference type="InterPro" id="IPR036047">
    <property type="entry name" value="F-box-like_dom_sf"/>
</dbReference>
<proteinExistence type="predicted"/>
<dbReference type="PROSITE" id="PS50181">
    <property type="entry name" value="FBOX"/>
    <property type="match status" value="1"/>
</dbReference>
<evidence type="ECO:0000256" key="1">
    <source>
        <dbReference type="SAM" id="MobiDB-lite"/>
    </source>
</evidence>
<dbReference type="Proteomes" id="UP000277580">
    <property type="component" value="Unassembled WGS sequence"/>
</dbReference>
<dbReference type="Pfam" id="PF12937">
    <property type="entry name" value="F-box-like"/>
    <property type="match status" value="1"/>
</dbReference>
<dbReference type="Gene3D" id="3.80.10.10">
    <property type="entry name" value="Ribonuclease Inhibitor"/>
    <property type="match status" value="1"/>
</dbReference>
<organism evidence="3 4">
    <name type="scientific">Morchella conica CCBAS932</name>
    <dbReference type="NCBI Taxonomy" id="1392247"/>
    <lineage>
        <taxon>Eukaryota</taxon>
        <taxon>Fungi</taxon>
        <taxon>Dikarya</taxon>
        <taxon>Ascomycota</taxon>
        <taxon>Pezizomycotina</taxon>
        <taxon>Pezizomycetes</taxon>
        <taxon>Pezizales</taxon>
        <taxon>Morchellaceae</taxon>
        <taxon>Morchella</taxon>
    </lineage>
</organism>
<sequence>MAHNIPYFNSGPSLASLPTEISEQIYAYLTPTILTRLARVSKAVYASVQSPLYRHTTISSYEKLQLFVGTLHSAATFDTWGEGISKNIVSLCISVDPNAGTRPTAVILSRMISVIGRYCPTVKITLDIKNGSCDAQPICSFEGATFSRVSRLILHVGIVAVGAGSTSSGGPSASSRSQVIPARRFPMNDYRAVGRGVCRPNKKFWSGIFNGQSFPDLREVEIRHDAGIGGAGSTWNPTPVVFDNGDLKGLDKITNLIVESAPELNDSVLMSALNFAHKLKVLELCNVGGLSYEALSQLLPHALPNLTHFTLKITANHGASTIARRQLENYQLSSPSNGGINPLPPHLCPLFRQFARNLQYLNLKAPYLCRDLFLDDVEKSKLEEVGVRADIGGAAGAPLLSSSGEEVRVDTIAINEIIKTFRRKREERRFRAAVNEALKEKGIKKGDRKYEVAITGVEYEEEQKRVKRARKINEQKWTRKIRVSQGMCRGGESWAEMGVLASLEEEGVNWLLGNEVLGLVARCAHGHVDTDQNYEDVFPGDLVTTDHEETPRYNRNYGHDFNDDL</sequence>
<evidence type="ECO:0000259" key="2">
    <source>
        <dbReference type="PROSITE" id="PS50181"/>
    </source>
</evidence>
<accession>A0A3N4KJ62</accession>
<reference evidence="3 4" key="1">
    <citation type="journal article" date="2018" name="Nat. Ecol. Evol.">
        <title>Pezizomycetes genomes reveal the molecular basis of ectomycorrhizal truffle lifestyle.</title>
        <authorList>
            <person name="Murat C."/>
            <person name="Payen T."/>
            <person name="Noel B."/>
            <person name="Kuo A."/>
            <person name="Morin E."/>
            <person name="Chen J."/>
            <person name="Kohler A."/>
            <person name="Krizsan K."/>
            <person name="Balestrini R."/>
            <person name="Da Silva C."/>
            <person name="Montanini B."/>
            <person name="Hainaut M."/>
            <person name="Levati E."/>
            <person name="Barry K.W."/>
            <person name="Belfiori B."/>
            <person name="Cichocki N."/>
            <person name="Clum A."/>
            <person name="Dockter R.B."/>
            <person name="Fauchery L."/>
            <person name="Guy J."/>
            <person name="Iotti M."/>
            <person name="Le Tacon F."/>
            <person name="Lindquist E.A."/>
            <person name="Lipzen A."/>
            <person name="Malagnac F."/>
            <person name="Mello A."/>
            <person name="Molinier V."/>
            <person name="Miyauchi S."/>
            <person name="Poulain J."/>
            <person name="Riccioni C."/>
            <person name="Rubini A."/>
            <person name="Sitrit Y."/>
            <person name="Splivallo R."/>
            <person name="Traeger S."/>
            <person name="Wang M."/>
            <person name="Zifcakova L."/>
            <person name="Wipf D."/>
            <person name="Zambonelli A."/>
            <person name="Paolocci F."/>
            <person name="Nowrousian M."/>
            <person name="Ottonello S."/>
            <person name="Baldrian P."/>
            <person name="Spatafora J.W."/>
            <person name="Henrissat B."/>
            <person name="Nagy L.G."/>
            <person name="Aury J.M."/>
            <person name="Wincker P."/>
            <person name="Grigoriev I.V."/>
            <person name="Bonfante P."/>
            <person name="Martin F.M."/>
        </authorList>
    </citation>
    <scope>NUCLEOTIDE SEQUENCE [LARGE SCALE GENOMIC DNA]</scope>
    <source>
        <strain evidence="3 4">CCBAS932</strain>
    </source>
</reference>
<protein>
    <recommendedName>
        <fullName evidence="2">F-box domain-containing protein</fullName>
    </recommendedName>
</protein>